<dbReference type="FunFam" id="3.30.160.60:FF:000125">
    <property type="entry name" value="Putative zinc finger protein 143"/>
    <property type="match status" value="2"/>
</dbReference>
<evidence type="ECO:0000313" key="12">
    <source>
        <dbReference type="Proteomes" id="UP000504618"/>
    </source>
</evidence>
<evidence type="ECO:0000256" key="9">
    <source>
        <dbReference type="PROSITE-ProRule" id="PRU00042"/>
    </source>
</evidence>
<feature type="domain" description="C2H2-type" evidence="11">
    <location>
        <begin position="96"/>
        <end position="124"/>
    </location>
</feature>
<dbReference type="Gene3D" id="3.30.160.60">
    <property type="entry name" value="Classic Zinc Finger"/>
    <property type="match status" value="6"/>
</dbReference>
<dbReference type="SMART" id="SM00355">
    <property type="entry name" value="ZnF_C2H2"/>
    <property type="match status" value="9"/>
</dbReference>
<feature type="compositionally biased region" description="Basic and acidic residues" evidence="10">
    <location>
        <begin position="17"/>
        <end position="31"/>
    </location>
</feature>
<keyword evidence="4 9" id="KW-0863">Zinc-finger</keyword>
<feature type="region of interest" description="Disordered" evidence="10">
    <location>
        <begin position="1"/>
        <end position="31"/>
    </location>
</feature>
<evidence type="ECO:0000256" key="5">
    <source>
        <dbReference type="ARBA" id="ARBA00022833"/>
    </source>
</evidence>
<dbReference type="GeneID" id="112452182"/>
<evidence type="ECO:0000256" key="3">
    <source>
        <dbReference type="ARBA" id="ARBA00022737"/>
    </source>
</evidence>
<evidence type="ECO:0000256" key="10">
    <source>
        <dbReference type="SAM" id="MobiDB-lite"/>
    </source>
</evidence>
<evidence type="ECO:0000256" key="4">
    <source>
        <dbReference type="ARBA" id="ARBA00022771"/>
    </source>
</evidence>
<dbReference type="AlphaFoldDB" id="A0A6J1PF79"/>
<keyword evidence="3" id="KW-0677">Repeat</keyword>
<keyword evidence="7" id="KW-0804">Transcription</keyword>
<dbReference type="PANTHER" id="PTHR46179">
    <property type="entry name" value="ZINC FINGER PROTEIN"/>
    <property type="match status" value="1"/>
</dbReference>
<feature type="domain" description="C2H2-type" evidence="11">
    <location>
        <begin position="235"/>
        <end position="265"/>
    </location>
</feature>
<feature type="domain" description="C2H2-type" evidence="11">
    <location>
        <begin position="124"/>
        <end position="148"/>
    </location>
</feature>
<evidence type="ECO:0000256" key="7">
    <source>
        <dbReference type="ARBA" id="ARBA00023163"/>
    </source>
</evidence>
<keyword evidence="12" id="KW-1185">Reference proteome</keyword>
<feature type="domain" description="C2H2-type" evidence="11">
    <location>
        <begin position="65"/>
        <end position="94"/>
    </location>
</feature>
<dbReference type="Proteomes" id="UP000504618">
    <property type="component" value="Unplaced"/>
</dbReference>
<keyword evidence="8" id="KW-0539">Nucleus</keyword>
<dbReference type="InterPro" id="IPR051061">
    <property type="entry name" value="Zinc_finger_trans_reg"/>
</dbReference>
<dbReference type="SUPFAM" id="SSF57667">
    <property type="entry name" value="beta-beta-alpha zinc fingers"/>
    <property type="match status" value="4"/>
</dbReference>
<evidence type="ECO:0000313" key="14">
    <source>
        <dbReference type="RefSeq" id="XP_024868051.1"/>
    </source>
</evidence>
<dbReference type="RefSeq" id="XP_024868050.1">
    <property type="nucleotide sequence ID" value="XM_025012282.1"/>
</dbReference>
<proteinExistence type="predicted"/>
<protein>
    <submittedName>
        <fullName evidence="13 14">Zinc finger protein 25-like</fullName>
    </submittedName>
</protein>
<dbReference type="RefSeq" id="XP_024868051.1">
    <property type="nucleotide sequence ID" value="XM_025012283.1"/>
</dbReference>
<comment type="subcellular location">
    <subcellularLocation>
        <location evidence="1">Nucleus</location>
    </subcellularLocation>
</comment>
<keyword evidence="6" id="KW-0805">Transcription regulation</keyword>
<feature type="domain" description="C2H2-type" evidence="11">
    <location>
        <begin position="265"/>
        <end position="292"/>
    </location>
</feature>
<dbReference type="OrthoDB" id="2687452at2759"/>
<dbReference type="GO" id="GO:0008270">
    <property type="term" value="F:zinc ion binding"/>
    <property type="evidence" value="ECO:0007669"/>
    <property type="project" value="UniProtKB-KW"/>
</dbReference>
<organism evidence="12 14">
    <name type="scientific">Temnothorax curvispinosus</name>
    <dbReference type="NCBI Taxonomy" id="300111"/>
    <lineage>
        <taxon>Eukaryota</taxon>
        <taxon>Metazoa</taxon>
        <taxon>Ecdysozoa</taxon>
        <taxon>Arthropoda</taxon>
        <taxon>Hexapoda</taxon>
        <taxon>Insecta</taxon>
        <taxon>Pterygota</taxon>
        <taxon>Neoptera</taxon>
        <taxon>Endopterygota</taxon>
        <taxon>Hymenoptera</taxon>
        <taxon>Apocrita</taxon>
        <taxon>Aculeata</taxon>
        <taxon>Formicoidea</taxon>
        <taxon>Formicidae</taxon>
        <taxon>Myrmicinae</taxon>
        <taxon>Temnothorax</taxon>
    </lineage>
</organism>
<gene>
    <name evidence="13 14" type="primary">LOC112452182</name>
</gene>
<dbReference type="PROSITE" id="PS50157">
    <property type="entry name" value="ZINC_FINGER_C2H2_2"/>
    <property type="match status" value="8"/>
</dbReference>
<reference evidence="13 14" key="1">
    <citation type="submission" date="2025-04" db="UniProtKB">
        <authorList>
            <consortium name="RefSeq"/>
        </authorList>
    </citation>
    <scope>IDENTIFICATION</scope>
    <source>
        <tissue evidence="13 14">Whole body</tissue>
    </source>
</reference>
<accession>A0A6J1PF79</accession>
<evidence type="ECO:0000256" key="8">
    <source>
        <dbReference type="ARBA" id="ARBA00023242"/>
    </source>
</evidence>
<feature type="domain" description="C2H2-type" evidence="11">
    <location>
        <begin position="35"/>
        <end position="64"/>
    </location>
</feature>
<dbReference type="PROSITE" id="PS00028">
    <property type="entry name" value="ZINC_FINGER_C2H2_1"/>
    <property type="match status" value="8"/>
</dbReference>
<evidence type="ECO:0000259" key="11">
    <source>
        <dbReference type="PROSITE" id="PS50157"/>
    </source>
</evidence>
<dbReference type="InterPro" id="IPR013087">
    <property type="entry name" value="Znf_C2H2_type"/>
</dbReference>
<feature type="region of interest" description="Disordered" evidence="10">
    <location>
        <begin position="290"/>
        <end position="309"/>
    </location>
</feature>
<name>A0A6J1PF79_9HYME</name>
<dbReference type="GO" id="GO:0005634">
    <property type="term" value="C:nucleus"/>
    <property type="evidence" value="ECO:0007669"/>
    <property type="project" value="UniProtKB-SubCell"/>
</dbReference>
<feature type="compositionally biased region" description="Basic residues" evidence="10">
    <location>
        <begin position="290"/>
        <end position="305"/>
    </location>
</feature>
<dbReference type="InterPro" id="IPR036236">
    <property type="entry name" value="Znf_C2H2_sf"/>
</dbReference>
<dbReference type="PANTHER" id="PTHR46179:SF13">
    <property type="entry name" value="C2H2-TYPE DOMAIN-CONTAINING PROTEIN"/>
    <property type="match status" value="1"/>
</dbReference>
<evidence type="ECO:0000256" key="6">
    <source>
        <dbReference type="ARBA" id="ARBA00023015"/>
    </source>
</evidence>
<keyword evidence="2" id="KW-0479">Metal-binding</keyword>
<dbReference type="Pfam" id="PF00096">
    <property type="entry name" value="zf-C2H2"/>
    <property type="match status" value="3"/>
</dbReference>
<evidence type="ECO:0000313" key="13">
    <source>
        <dbReference type="RefSeq" id="XP_024868050.1"/>
    </source>
</evidence>
<dbReference type="GO" id="GO:0006357">
    <property type="term" value="P:regulation of transcription by RNA polymerase II"/>
    <property type="evidence" value="ECO:0007669"/>
    <property type="project" value="TreeGrafter"/>
</dbReference>
<feature type="compositionally biased region" description="Polar residues" evidence="10">
    <location>
        <begin position="1"/>
        <end position="12"/>
    </location>
</feature>
<feature type="domain" description="C2H2-type" evidence="11">
    <location>
        <begin position="206"/>
        <end position="233"/>
    </location>
</feature>
<evidence type="ECO:0000256" key="1">
    <source>
        <dbReference type="ARBA" id="ARBA00004123"/>
    </source>
</evidence>
<evidence type="ECO:0000256" key="2">
    <source>
        <dbReference type="ARBA" id="ARBA00022723"/>
    </source>
</evidence>
<keyword evidence="5" id="KW-0862">Zinc</keyword>
<feature type="domain" description="C2H2-type" evidence="11">
    <location>
        <begin position="154"/>
        <end position="181"/>
    </location>
</feature>
<sequence length="348" mass="41187">MGQIGEQDSNNVVLDLQSKHDSNIQNKKQKEEKKYKCDYPDCNAVFLRPNRLERHIRSHTGEKPYKCSHPECTKSYTNSSHLKRHLETHNAVKKVYTCTECSMGMRSLQGYKRHYKQTHSEKRISCKECNATFNKKHQLVTHQASEHSIMPIVYKCDRCNRSYLNRGRFNRHQKTHEKRCPVPGCSEVFDKWTLLCEHRRTNHKDHKCDTCGKVFRSKARLILHCKIHSEDRLVFPCPYDTCHRFYFYKSNLDEHVRTSHLGKKFYCDICSVGYTSKRWLIAHIKRHYEPKKKKKKNREPRKKRKDVGVPKRSVVSALIGVDLPYSLEKMIRERETMINETVTTTEAS</sequence>